<dbReference type="Proteomes" id="UP000606396">
    <property type="component" value="Unassembled WGS sequence"/>
</dbReference>
<organism evidence="2 3">
    <name type="scientific">Nostoc punctiforme FACHB-252</name>
    <dbReference type="NCBI Taxonomy" id="1357509"/>
    <lineage>
        <taxon>Bacteria</taxon>
        <taxon>Bacillati</taxon>
        <taxon>Cyanobacteriota</taxon>
        <taxon>Cyanophyceae</taxon>
        <taxon>Nostocales</taxon>
        <taxon>Nostocaceae</taxon>
        <taxon>Nostoc</taxon>
    </lineage>
</organism>
<sequence>MTNIERESINFRLPKTLVKALRLAARKRKTTATELVIQGLQQILDDVPGTKESVENRLQKLEEDFLRLQANIENLSLERESNISAKVEELFLKLARFEGVLLQMQNTINASRSRSKSSSAYPYQTNAPVKLEPRNAEQLASRLGTSASTVEEKRATLRQKDFERWTQDRDLGNRSWRFNENDGLYHPVY</sequence>
<proteinExistence type="predicted"/>
<evidence type="ECO:0008006" key="4">
    <source>
        <dbReference type="Google" id="ProtNLM"/>
    </source>
</evidence>
<evidence type="ECO:0000256" key="1">
    <source>
        <dbReference type="SAM" id="Coils"/>
    </source>
</evidence>
<accession>A0ABR8HJ98</accession>
<protein>
    <recommendedName>
        <fullName evidence="4">Arc-like DNA binding domain-containing protein</fullName>
    </recommendedName>
</protein>
<comment type="caution">
    <text evidence="2">The sequence shown here is derived from an EMBL/GenBank/DDBJ whole genome shotgun (WGS) entry which is preliminary data.</text>
</comment>
<dbReference type="RefSeq" id="WP_185564882.1">
    <property type="nucleotide sequence ID" value="NZ_JACJTC010000035.1"/>
</dbReference>
<evidence type="ECO:0000313" key="3">
    <source>
        <dbReference type="Proteomes" id="UP000606396"/>
    </source>
</evidence>
<evidence type="ECO:0000313" key="2">
    <source>
        <dbReference type="EMBL" id="MBD2615930.1"/>
    </source>
</evidence>
<name>A0ABR8HJ98_NOSPU</name>
<keyword evidence="3" id="KW-1185">Reference proteome</keyword>
<feature type="coiled-coil region" evidence="1">
    <location>
        <begin position="51"/>
        <end position="78"/>
    </location>
</feature>
<gene>
    <name evidence="2" type="ORF">H6G94_32580</name>
</gene>
<reference evidence="2 3" key="1">
    <citation type="journal article" date="2020" name="ISME J.">
        <title>Comparative genomics reveals insights into cyanobacterial evolution and habitat adaptation.</title>
        <authorList>
            <person name="Chen M.Y."/>
            <person name="Teng W.K."/>
            <person name="Zhao L."/>
            <person name="Hu C.X."/>
            <person name="Zhou Y.K."/>
            <person name="Han B.P."/>
            <person name="Song L.R."/>
            <person name="Shu W.S."/>
        </authorList>
    </citation>
    <scope>NUCLEOTIDE SEQUENCE [LARGE SCALE GENOMIC DNA]</scope>
    <source>
        <strain evidence="2 3">FACHB-252</strain>
    </source>
</reference>
<dbReference type="EMBL" id="JACJTC010000035">
    <property type="protein sequence ID" value="MBD2615930.1"/>
    <property type="molecule type" value="Genomic_DNA"/>
</dbReference>
<keyword evidence="1" id="KW-0175">Coiled coil</keyword>